<dbReference type="PANTHER" id="PTHR12496">
    <property type="entry name" value="CGI-41 METHYLTRANSFERASE"/>
    <property type="match status" value="1"/>
</dbReference>
<dbReference type="PANTHER" id="PTHR12496:SF0">
    <property type="entry name" value="METHYLTRANSFERASE DOMAIN-CONTAINING PROTEIN"/>
    <property type="match status" value="1"/>
</dbReference>
<evidence type="ECO:0000259" key="1">
    <source>
        <dbReference type="Pfam" id="PF13679"/>
    </source>
</evidence>
<proteinExistence type="predicted"/>
<dbReference type="VEuPathDB" id="TriTrypDB:TcIL3000_5_2620"/>
<gene>
    <name evidence="2" type="ORF">TCIL3000_5_2620</name>
</gene>
<evidence type="ECO:0000313" key="2">
    <source>
        <dbReference type="EMBL" id="CCC90550.1"/>
    </source>
</evidence>
<dbReference type="Pfam" id="PF13679">
    <property type="entry name" value="Methyltransf_32"/>
    <property type="match status" value="1"/>
</dbReference>
<protein>
    <submittedName>
        <fullName evidence="2">Uncharacterized protein TCIL3000_5_2620</fullName>
    </submittedName>
</protein>
<feature type="domain" description="Methyltransferase" evidence="1">
    <location>
        <begin position="222"/>
        <end position="297"/>
    </location>
</feature>
<organism evidence="2">
    <name type="scientific">Trypanosoma congolense (strain IL3000)</name>
    <dbReference type="NCBI Taxonomy" id="1068625"/>
    <lineage>
        <taxon>Eukaryota</taxon>
        <taxon>Discoba</taxon>
        <taxon>Euglenozoa</taxon>
        <taxon>Kinetoplastea</taxon>
        <taxon>Metakinetoplastina</taxon>
        <taxon>Trypanosomatida</taxon>
        <taxon>Trypanosomatidae</taxon>
        <taxon>Trypanosoma</taxon>
        <taxon>Nannomonas</taxon>
    </lineage>
</organism>
<sequence>MCHRLVLPLPPAFQPSAAATDGFSVFQYGTEERSSSGNDEVRSNLCAQHRALGSYVDQLCEFLHKTRLIQYNPDDFFRLMLNSSQEDADDGVEGVDRNAEEVLQHPDGRTVQNGELHYMRELCKSFDQLMPNNEALFNTLSTLIASGPPPHAAECLHSFYADTKRLMLSRKRRPQNDVARLTTRLPRDEEINQLELMEMHRNRKDRADRMLQVILGHGMGPKKQHEVRIMHDNVVDLITHCNTTLQTEESVQTVINIGEGKGYVSRALALCSGLQVVGLDCNPAHKERAAERISHFQHGCLSIDPSCPEMTGRDMINLLYEPGGHMASITCTVGETVDWTALLRGHVQLRADEHSSSDVVLSIEEARASLSEEQCEWTGFEATMGREDYGHPRQQENLAEPRGKLQCLICKHILRRDATRGIVRHVRHHLMSQNTVSTSTSGADIPTKDAVDEWNRKLSVEAFVEKLAATFFTDVELVSRDAPLALKRLRSAFKSERPNGDGTIANHMEMNEVKVKRKEGECHQEEPERGDNREKLVAVRLARGMRAEIFLPIKKDQHCSSAKEEDGGMDQPSCDLYFYSKTLVTIVGYDCAHAQHFIVRDDGRRKEAYTLLKHQGGSVHLRDEAFSYESCVPSAESAWTAKIALLLRILPVPSKETPAVRVPSLGNTIMMGLHSCGDLGSNICKLFASSDSRGLLLVSCCWHALTNQGFPISRELSRRGWCKEMISVLLATQPFDMWAAISSEGHRASASLLFYRSLLKRLWQRLQIRWSSKMGSEATVRCCCPLPDVPHLEPAFLRRMEKVKHKVTLGMLFKEVCCEYFSPESDPKWRHLWSCNGTGKVVCATCRVAQVEFLECESSFELAARMDRKYFDSYFSSFIGLTVLRMWMCHLVETLLLLDRAFYLVECFITDGRTESSAVSLVPLFDGSISPRMYAILARRVPFPQ</sequence>
<dbReference type="EMBL" id="HE575318">
    <property type="protein sequence ID" value="CCC90550.1"/>
    <property type="molecule type" value="Genomic_DNA"/>
</dbReference>
<reference evidence="2" key="1">
    <citation type="journal article" date="2012" name="Proc. Natl. Acad. Sci. U.S.A.">
        <title>Antigenic diversity is generated by distinct evolutionary mechanisms in African trypanosome species.</title>
        <authorList>
            <person name="Jackson A.P."/>
            <person name="Berry A."/>
            <person name="Aslett M."/>
            <person name="Allison H.C."/>
            <person name="Burton P."/>
            <person name="Vavrova-Anderson J."/>
            <person name="Brown R."/>
            <person name="Browne H."/>
            <person name="Corton N."/>
            <person name="Hauser H."/>
            <person name="Gamble J."/>
            <person name="Gilderthorp R."/>
            <person name="Marcello L."/>
            <person name="McQuillan J."/>
            <person name="Otto T.D."/>
            <person name="Quail M.A."/>
            <person name="Sanders M.J."/>
            <person name="van Tonder A."/>
            <person name="Ginger M.L."/>
            <person name="Field M.C."/>
            <person name="Barry J.D."/>
            <person name="Hertz-Fowler C."/>
            <person name="Berriman M."/>
        </authorList>
    </citation>
    <scope>NUCLEOTIDE SEQUENCE</scope>
    <source>
        <strain evidence="2">IL3000</strain>
    </source>
</reference>
<dbReference type="AlphaFoldDB" id="G0UMZ1"/>
<name>G0UMZ1_TRYCI</name>
<dbReference type="InterPro" id="IPR025714">
    <property type="entry name" value="Methyltranfer_dom"/>
</dbReference>
<accession>G0UMZ1</accession>
<dbReference type="InterPro" id="IPR052220">
    <property type="entry name" value="METTL25"/>
</dbReference>
<dbReference type="SUPFAM" id="SSF53335">
    <property type="entry name" value="S-adenosyl-L-methionine-dependent methyltransferases"/>
    <property type="match status" value="1"/>
</dbReference>
<dbReference type="InterPro" id="IPR029063">
    <property type="entry name" value="SAM-dependent_MTases_sf"/>
</dbReference>